<gene>
    <name evidence="2" type="ORF">LTRI10_LOCUS11605</name>
</gene>
<feature type="compositionally biased region" description="Basic and acidic residues" evidence="1">
    <location>
        <begin position="64"/>
        <end position="76"/>
    </location>
</feature>
<dbReference type="EMBL" id="OZ034815">
    <property type="protein sequence ID" value="CAL1368505.1"/>
    <property type="molecule type" value="Genomic_DNA"/>
</dbReference>
<feature type="compositionally biased region" description="Gly residues" evidence="1">
    <location>
        <begin position="20"/>
        <end position="30"/>
    </location>
</feature>
<evidence type="ECO:0000313" key="2">
    <source>
        <dbReference type="EMBL" id="CAL1368505.1"/>
    </source>
</evidence>
<organism evidence="2 3">
    <name type="scientific">Linum trigynum</name>
    <dbReference type="NCBI Taxonomy" id="586398"/>
    <lineage>
        <taxon>Eukaryota</taxon>
        <taxon>Viridiplantae</taxon>
        <taxon>Streptophyta</taxon>
        <taxon>Embryophyta</taxon>
        <taxon>Tracheophyta</taxon>
        <taxon>Spermatophyta</taxon>
        <taxon>Magnoliopsida</taxon>
        <taxon>eudicotyledons</taxon>
        <taxon>Gunneridae</taxon>
        <taxon>Pentapetalae</taxon>
        <taxon>rosids</taxon>
        <taxon>fabids</taxon>
        <taxon>Malpighiales</taxon>
        <taxon>Linaceae</taxon>
        <taxon>Linum</taxon>
    </lineage>
</organism>
<dbReference type="AlphaFoldDB" id="A0AAV2D7G6"/>
<sequence length="76" mass="8282">MRDKKKEITEKGTYDVEVRGGPGEGRGGDAIGQAGEEVRSKRKLAGGGEGEMRWKSWPAMAGSGKRERAWMSGETR</sequence>
<evidence type="ECO:0000313" key="3">
    <source>
        <dbReference type="Proteomes" id="UP001497516"/>
    </source>
</evidence>
<keyword evidence="3" id="KW-1185">Reference proteome</keyword>
<name>A0AAV2D7G6_9ROSI</name>
<accession>A0AAV2D7G6</accession>
<dbReference type="Proteomes" id="UP001497516">
    <property type="component" value="Chromosome 2"/>
</dbReference>
<proteinExistence type="predicted"/>
<feature type="compositionally biased region" description="Basic and acidic residues" evidence="1">
    <location>
        <begin position="1"/>
        <end position="18"/>
    </location>
</feature>
<feature type="region of interest" description="Disordered" evidence="1">
    <location>
        <begin position="1"/>
        <end position="76"/>
    </location>
</feature>
<evidence type="ECO:0000256" key="1">
    <source>
        <dbReference type="SAM" id="MobiDB-lite"/>
    </source>
</evidence>
<reference evidence="2 3" key="1">
    <citation type="submission" date="2024-04" db="EMBL/GenBank/DDBJ databases">
        <authorList>
            <person name="Fracassetti M."/>
        </authorList>
    </citation>
    <scope>NUCLEOTIDE SEQUENCE [LARGE SCALE GENOMIC DNA]</scope>
</reference>
<protein>
    <submittedName>
        <fullName evidence="2">Uncharacterized protein</fullName>
    </submittedName>
</protein>